<accession>X1R059</accession>
<feature type="non-terminal residue" evidence="1">
    <location>
        <position position="1"/>
    </location>
</feature>
<sequence length="175" mass="20343">LYGAFRQYGRNLGSTPWGWPGGAGELEATYLFTMKEGVLLLGPQELGNRWWLGIDLRDTYPEGQLVPIFEFNIPQRPTRNLSTIFSQRENLIVALHKGKFTVGRGSLSSDTFFSYYANNPSSWPVLTDEGVQYLILFTFDLDHFNYSQFFSFLSTLTSFADYITWYKDEYRQYHH</sequence>
<reference evidence="1" key="1">
    <citation type="journal article" date="2014" name="Front. Microbiol.">
        <title>High frequency of phylogenetically diverse reductive dehalogenase-homologous genes in deep subseafloor sedimentary metagenomes.</title>
        <authorList>
            <person name="Kawai M."/>
            <person name="Futagami T."/>
            <person name="Toyoda A."/>
            <person name="Takaki Y."/>
            <person name="Nishi S."/>
            <person name="Hori S."/>
            <person name="Arai W."/>
            <person name="Tsubouchi T."/>
            <person name="Morono Y."/>
            <person name="Uchiyama I."/>
            <person name="Ito T."/>
            <person name="Fujiyama A."/>
            <person name="Inagaki F."/>
            <person name="Takami H."/>
        </authorList>
    </citation>
    <scope>NUCLEOTIDE SEQUENCE</scope>
    <source>
        <strain evidence="1">Expedition CK06-06</strain>
    </source>
</reference>
<gene>
    <name evidence="1" type="ORF">S06H3_56958</name>
</gene>
<organism evidence="1">
    <name type="scientific">marine sediment metagenome</name>
    <dbReference type="NCBI Taxonomy" id="412755"/>
    <lineage>
        <taxon>unclassified sequences</taxon>
        <taxon>metagenomes</taxon>
        <taxon>ecological metagenomes</taxon>
    </lineage>
</organism>
<evidence type="ECO:0000313" key="1">
    <source>
        <dbReference type="EMBL" id="GAI56475.1"/>
    </source>
</evidence>
<dbReference type="EMBL" id="BARV01036700">
    <property type="protein sequence ID" value="GAI56475.1"/>
    <property type="molecule type" value="Genomic_DNA"/>
</dbReference>
<proteinExistence type="predicted"/>
<name>X1R059_9ZZZZ</name>
<protein>
    <submittedName>
        <fullName evidence="1">Uncharacterized protein</fullName>
    </submittedName>
</protein>
<comment type="caution">
    <text evidence="1">The sequence shown here is derived from an EMBL/GenBank/DDBJ whole genome shotgun (WGS) entry which is preliminary data.</text>
</comment>
<dbReference type="AlphaFoldDB" id="X1R059"/>